<evidence type="ECO:0000313" key="2">
    <source>
        <dbReference type="Proteomes" id="UP000315724"/>
    </source>
</evidence>
<organism evidence="1 2">
    <name type="scientific">Thalassoglobus polymorphus</name>
    <dbReference type="NCBI Taxonomy" id="2527994"/>
    <lineage>
        <taxon>Bacteria</taxon>
        <taxon>Pseudomonadati</taxon>
        <taxon>Planctomycetota</taxon>
        <taxon>Planctomycetia</taxon>
        <taxon>Planctomycetales</taxon>
        <taxon>Planctomycetaceae</taxon>
        <taxon>Thalassoglobus</taxon>
    </lineage>
</organism>
<name>A0A517QR08_9PLAN</name>
<gene>
    <name evidence="1" type="ORF">Mal48_33260</name>
</gene>
<protein>
    <submittedName>
        <fullName evidence="1">Uncharacterized protein</fullName>
    </submittedName>
</protein>
<dbReference type="OrthoDB" id="285317at2"/>
<dbReference type="AlphaFoldDB" id="A0A517QR08"/>
<evidence type="ECO:0000313" key="1">
    <source>
        <dbReference type="EMBL" id="QDT34067.1"/>
    </source>
</evidence>
<accession>A0A517QR08</accession>
<dbReference type="Proteomes" id="UP000315724">
    <property type="component" value="Chromosome"/>
</dbReference>
<dbReference type="KEGG" id="tpol:Mal48_33260"/>
<dbReference type="EMBL" id="CP036267">
    <property type="protein sequence ID" value="QDT34067.1"/>
    <property type="molecule type" value="Genomic_DNA"/>
</dbReference>
<proteinExistence type="predicted"/>
<reference evidence="1 2" key="1">
    <citation type="submission" date="2019-02" db="EMBL/GenBank/DDBJ databases">
        <title>Deep-cultivation of Planctomycetes and their phenomic and genomic characterization uncovers novel biology.</title>
        <authorList>
            <person name="Wiegand S."/>
            <person name="Jogler M."/>
            <person name="Boedeker C."/>
            <person name="Pinto D."/>
            <person name="Vollmers J."/>
            <person name="Rivas-Marin E."/>
            <person name="Kohn T."/>
            <person name="Peeters S.H."/>
            <person name="Heuer A."/>
            <person name="Rast P."/>
            <person name="Oberbeckmann S."/>
            <person name="Bunk B."/>
            <person name="Jeske O."/>
            <person name="Meyerdierks A."/>
            <person name="Storesund J.E."/>
            <person name="Kallscheuer N."/>
            <person name="Luecker S."/>
            <person name="Lage O.M."/>
            <person name="Pohl T."/>
            <person name="Merkel B.J."/>
            <person name="Hornburger P."/>
            <person name="Mueller R.-W."/>
            <person name="Bruemmer F."/>
            <person name="Labrenz M."/>
            <person name="Spormann A.M."/>
            <person name="Op den Camp H."/>
            <person name="Overmann J."/>
            <person name="Amann R."/>
            <person name="Jetten M.S.M."/>
            <person name="Mascher T."/>
            <person name="Medema M.H."/>
            <person name="Devos D.P."/>
            <person name="Kaster A.-K."/>
            <person name="Ovreas L."/>
            <person name="Rohde M."/>
            <person name="Galperin M.Y."/>
            <person name="Jogler C."/>
        </authorList>
    </citation>
    <scope>NUCLEOTIDE SEQUENCE [LARGE SCALE GENOMIC DNA]</scope>
    <source>
        <strain evidence="1 2">Mal48</strain>
    </source>
</reference>
<sequence length="74" mass="8045">MPIGNLQSGAGQLKDATQKLTLAWDAVSESWVDIKAKQFEEKTLVPVLEEVAAVMPAINQMSAMLMSAKRALDE</sequence>
<dbReference type="RefSeq" id="WP_145201409.1">
    <property type="nucleotide sequence ID" value="NZ_CP036267.1"/>
</dbReference>
<keyword evidence="2" id="KW-1185">Reference proteome</keyword>